<dbReference type="Proteomes" id="UP000887565">
    <property type="component" value="Unplaced"/>
</dbReference>
<evidence type="ECO:0000313" key="1">
    <source>
        <dbReference type="Proteomes" id="UP000887565"/>
    </source>
</evidence>
<keyword evidence="1" id="KW-1185">Reference proteome</keyword>
<protein>
    <submittedName>
        <fullName evidence="2">Uncharacterized protein</fullName>
    </submittedName>
</protein>
<sequence length="166" mass="18615">MELFLNATNHNLLEEIPEAERVSFYDDESDTFSQIEEIEAEHTDVIVQPLPTNSLATELPIETAIVNITNSQCPLLFVNNTPNSIKLHPNQLFPVAEHPLRSTEDPTHCQVATATADHDLTDHEPATLDKSLQCHTDQQKLDFALNKMTAKTYVLAVQKAKALRML</sequence>
<evidence type="ECO:0000313" key="2">
    <source>
        <dbReference type="WBParaSite" id="nRc.2.0.1.t00840-RA"/>
    </source>
</evidence>
<proteinExistence type="predicted"/>
<accession>A0A915HGT8</accession>
<dbReference type="AlphaFoldDB" id="A0A915HGT8"/>
<organism evidence="1 2">
    <name type="scientific">Romanomermis culicivorax</name>
    <name type="common">Nematode worm</name>
    <dbReference type="NCBI Taxonomy" id="13658"/>
    <lineage>
        <taxon>Eukaryota</taxon>
        <taxon>Metazoa</taxon>
        <taxon>Ecdysozoa</taxon>
        <taxon>Nematoda</taxon>
        <taxon>Enoplea</taxon>
        <taxon>Dorylaimia</taxon>
        <taxon>Mermithida</taxon>
        <taxon>Mermithoidea</taxon>
        <taxon>Mermithidae</taxon>
        <taxon>Romanomermis</taxon>
    </lineage>
</organism>
<dbReference type="WBParaSite" id="nRc.2.0.1.t00840-RA">
    <property type="protein sequence ID" value="nRc.2.0.1.t00840-RA"/>
    <property type="gene ID" value="nRc.2.0.1.g00840"/>
</dbReference>
<reference evidence="2" key="1">
    <citation type="submission" date="2022-11" db="UniProtKB">
        <authorList>
            <consortium name="WormBaseParasite"/>
        </authorList>
    </citation>
    <scope>IDENTIFICATION</scope>
</reference>
<name>A0A915HGT8_ROMCU</name>